<dbReference type="RefSeq" id="WP_096895176.1">
    <property type="nucleotide sequence ID" value="NZ_BAOS01000028.1"/>
</dbReference>
<dbReference type="SUPFAM" id="SSF57997">
    <property type="entry name" value="Tropomyosin"/>
    <property type="match status" value="1"/>
</dbReference>
<proteinExistence type="predicted"/>
<dbReference type="AlphaFoldDB" id="A0A286U116"/>
<organism evidence="2 3">
    <name type="scientific">Candidatus Scalindua japonica</name>
    <dbReference type="NCBI Taxonomy" id="1284222"/>
    <lineage>
        <taxon>Bacteria</taxon>
        <taxon>Pseudomonadati</taxon>
        <taxon>Planctomycetota</taxon>
        <taxon>Candidatus Brocadiia</taxon>
        <taxon>Candidatus Brocadiales</taxon>
        <taxon>Candidatus Scalinduaceae</taxon>
        <taxon>Candidatus Scalindua</taxon>
    </lineage>
</organism>
<evidence type="ECO:0000313" key="2">
    <source>
        <dbReference type="EMBL" id="GAX61805.1"/>
    </source>
</evidence>
<feature type="coiled-coil region" evidence="1">
    <location>
        <begin position="20"/>
        <end position="110"/>
    </location>
</feature>
<keyword evidence="1" id="KW-0175">Coiled coil</keyword>
<evidence type="ECO:0000313" key="3">
    <source>
        <dbReference type="Proteomes" id="UP000218542"/>
    </source>
</evidence>
<name>A0A286U116_9BACT</name>
<dbReference type="EMBL" id="BAOS01000028">
    <property type="protein sequence ID" value="GAX61805.1"/>
    <property type="molecule type" value="Genomic_DNA"/>
</dbReference>
<comment type="caution">
    <text evidence="2">The sequence shown here is derived from an EMBL/GenBank/DDBJ whole genome shotgun (WGS) entry which is preliminary data.</text>
</comment>
<evidence type="ECO:0000256" key="1">
    <source>
        <dbReference type="SAM" id="Coils"/>
    </source>
</evidence>
<dbReference type="Proteomes" id="UP000218542">
    <property type="component" value="Unassembled WGS sequence"/>
</dbReference>
<reference evidence="3" key="1">
    <citation type="journal article" date="2017" name="Environ. Microbiol. Rep.">
        <title>Genetic Diversity of Marine Anaerobic Ammonium-Oxidizing Bacteria as Revealed by Genomic and Proteomic Analyses of 'Candidatus Scalindua japonica'.</title>
        <authorList>
            <person name="Oshiki M."/>
            <person name="Mizuto K."/>
            <person name="Kimura Z."/>
            <person name="Kindaichi T."/>
            <person name="Satoh H."/>
            <person name="Okabe S."/>
        </authorList>
    </citation>
    <scope>NUCLEOTIDE SEQUENCE [LARGE SCALE GENOMIC DNA]</scope>
    <source>
        <strain evidence="3">husup-a2</strain>
    </source>
</reference>
<dbReference type="OrthoDB" id="5519495at2"/>
<gene>
    <name evidence="2" type="ORF">SCALIN_C28_0007</name>
</gene>
<sequence>MSDIKENIINSIKTLILPELSKLQEGINEIRIRQEALEKQMVMINENVLSNSRRIDEINKRIDAINQRIDDTNKSVNGINQRIDDTNKRLDFVYIEIGEIKKEMERLKREDSVTADILHRMEVLEERVLLKR</sequence>
<protein>
    <submittedName>
        <fullName evidence="2">Coiled-coil protein</fullName>
    </submittedName>
</protein>
<accession>A0A286U116</accession>
<keyword evidence="3" id="KW-1185">Reference proteome</keyword>
<dbReference type="Gene3D" id="1.20.5.340">
    <property type="match status" value="1"/>
</dbReference>